<evidence type="ECO:0000313" key="3">
    <source>
        <dbReference type="Proteomes" id="UP000324241"/>
    </source>
</evidence>
<proteinExistence type="predicted"/>
<gene>
    <name evidence="2" type="ORF">ATNIH1004_001609</name>
</gene>
<dbReference type="RefSeq" id="XP_033432065.1">
    <property type="nucleotide sequence ID" value="XM_033566308.1"/>
</dbReference>
<evidence type="ECO:0000313" key="2">
    <source>
        <dbReference type="EMBL" id="KAA8652704.1"/>
    </source>
</evidence>
<dbReference type="GeneID" id="54324311"/>
<accession>A0A5M9N544</accession>
<dbReference type="VEuPathDB" id="FungiDB:EYZ11_008300"/>
<dbReference type="AlphaFoldDB" id="A0A5M9N544"/>
<evidence type="ECO:0000256" key="1">
    <source>
        <dbReference type="SAM" id="MobiDB-lite"/>
    </source>
</evidence>
<dbReference type="Proteomes" id="UP000324241">
    <property type="component" value="Unassembled WGS sequence"/>
</dbReference>
<feature type="region of interest" description="Disordered" evidence="1">
    <location>
        <begin position="366"/>
        <end position="479"/>
    </location>
</feature>
<reference evidence="2 3" key="1">
    <citation type="submission" date="2019-08" db="EMBL/GenBank/DDBJ databases">
        <title>The genome sequence of a newly discovered highly antifungal drug resistant Aspergillus species, Aspergillus tanneri NIH 1004.</title>
        <authorList>
            <person name="Mounaud S."/>
            <person name="Singh I."/>
            <person name="Joardar V."/>
            <person name="Pakala S."/>
            <person name="Pakala S."/>
            <person name="Venepally P."/>
            <person name="Chung J.K."/>
            <person name="Losada L."/>
            <person name="Nierman W.C."/>
        </authorList>
    </citation>
    <scope>NUCLEOTIDE SEQUENCE [LARGE SCALE GENOMIC DNA]</scope>
    <source>
        <strain evidence="2 3">NIH1004</strain>
    </source>
</reference>
<dbReference type="EMBL" id="QUQM01000002">
    <property type="protein sequence ID" value="KAA8652704.1"/>
    <property type="molecule type" value="Genomic_DNA"/>
</dbReference>
<protein>
    <submittedName>
        <fullName evidence="2">Uncharacterized protein</fullName>
    </submittedName>
</protein>
<name>A0A5M9N544_9EURO</name>
<feature type="compositionally biased region" description="Acidic residues" evidence="1">
    <location>
        <begin position="423"/>
        <end position="434"/>
    </location>
</feature>
<sequence length="603" mass="68743">MVLINQSMVPPVPPVHHAPSHAHVHPGEAPRVLQNHTPVSINPAGLAEEMSRLHVNADSFVANDQKARSFTPYKEVEPRAPPQYVGFTFFKADTAAGQKPTWSHAERTQMHLSQTDLLKMVQKRAKKFSATQQYQTLSKLKRTHVDQLINQLRQRDPRGEWTCVYIKEEDKPFKGKNSRRGDYETVSMDVVIMREPVDPSYPKAFNVGPVNPEQPHQVKERIPTNVDGMVAHDEPRQVNVDLEKHAAWAIPGLHQGQMPAMMNNNPHQAPPPRLQQHVPHHQTHHQVHPEQGPHVNQGSFPQGMPAGVHPQPDMQHHAQAMPGRGPGIEVLQHGAEGLPGNMNPHRQGQGLNHGHNPFGQNMKQHLGRESFPHPLHVNHGSNIPRAPTVPEPEPEWAPESSSIGDDESVLFDHDEVSSITDGSEAEEGEEYDDADREKSQPWRGSLFRRHSSKARRNEPAYRSHYRKHSKTGHEAKHGRVRYPAGYIDVVPAESKNSTHRQANIHSRELSRPARERPKIIHTTSDNLDLVTLDEKYRGLRARNDIRSRILDDREARVERREKMVDYRTQMLRERLDEVRLNRSLSLHESGPFYPRRYYLHDAL</sequence>
<organism evidence="2 3">
    <name type="scientific">Aspergillus tanneri</name>
    <dbReference type="NCBI Taxonomy" id="1220188"/>
    <lineage>
        <taxon>Eukaryota</taxon>
        <taxon>Fungi</taxon>
        <taxon>Dikarya</taxon>
        <taxon>Ascomycota</taxon>
        <taxon>Pezizomycotina</taxon>
        <taxon>Eurotiomycetes</taxon>
        <taxon>Eurotiomycetidae</taxon>
        <taxon>Eurotiales</taxon>
        <taxon>Aspergillaceae</taxon>
        <taxon>Aspergillus</taxon>
        <taxon>Aspergillus subgen. Circumdati</taxon>
    </lineage>
</organism>
<dbReference type="OrthoDB" id="5401486at2759"/>
<comment type="caution">
    <text evidence="2">The sequence shown here is derived from an EMBL/GenBank/DDBJ whole genome shotgun (WGS) entry which is preliminary data.</text>
</comment>